<keyword evidence="2" id="KW-1185">Reference proteome</keyword>
<evidence type="ECO:0000313" key="2">
    <source>
        <dbReference type="Proteomes" id="UP000236594"/>
    </source>
</evidence>
<evidence type="ECO:0000313" key="1">
    <source>
        <dbReference type="EMBL" id="PWN71484.1"/>
    </source>
</evidence>
<dbReference type="Proteomes" id="UP000236594">
    <property type="component" value="Unassembled WGS sequence"/>
</dbReference>
<comment type="caution">
    <text evidence="1">The sequence shown here is derived from an EMBL/GenBank/DDBJ whole genome shotgun (WGS) entry which is preliminary data.</text>
</comment>
<sequence length="107" mass="12413">MLFHLSLYKADYSRLSATISNAFHLFQTDSKHECNKIYLEENNKTPIKCNSNYCSNSSSFFTVSIPSFGFEKFIGKEVSSRFFLYDDPPYSSFFNSIWIPPKIEHGL</sequence>
<name>A0A316XD55_9FLAO</name>
<gene>
    <name evidence="1" type="ORF">C1631_002325</name>
</gene>
<protein>
    <submittedName>
        <fullName evidence="1">Uncharacterized protein</fullName>
    </submittedName>
</protein>
<reference evidence="1 2" key="1">
    <citation type="submission" date="2018-04" db="EMBL/GenBank/DDBJ databases">
        <title>Draft Genome Sequence of Phosphate-Solubilizing Chryseobacterium sp. ISE14 that is a Biocontrol and Plant Growth-Promoting Rhizobacterium Isolated from Cucumber.</title>
        <authorList>
            <person name="Jeong J.-J."/>
            <person name="Sang M.K."/>
            <person name="Choi I.-G."/>
            <person name="Kim K.D."/>
        </authorList>
    </citation>
    <scope>NUCLEOTIDE SEQUENCE [LARGE SCALE GENOMIC DNA]</scope>
    <source>
        <strain evidence="1 2">ISE14</strain>
    </source>
</reference>
<organism evidence="1 2">
    <name type="scientific">Chryseobacterium phosphatilyticum</name>
    <dbReference type="NCBI Taxonomy" id="475075"/>
    <lineage>
        <taxon>Bacteria</taxon>
        <taxon>Pseudomonadati</taxon>
        <taxon>Bacteroidota</taxon>
        <taxon>Flavobacteriia</taxon>
        <taxon>Flavobacteriales</taxon>
        <taxon>Weeksellaceae</taxon>
        <taxon>Chryseobacterium group</taxon>
        <taxon>Chryseobacterium</taxon>
    </lineage>
</organism>
<accession>A0A316XD55</accession>
<proteinExistence type="predicted"/>
<dbReference type="EMBL" id="PPED02000001">
    <property type="protein sequence ID" value="PWN71484.1"/>
    <property type="molecule type" value="Genomic_DNA"/>
</dbReference>
<dbReference type="AlphaFoldDB" id="A0A316XD55"/>